<evidence type="ECO:0000313" key="6">
    <source>
        <dbReference type="Proteomes" id="UP000078596"/>
    </source>
</evidence>
<proteinExistence type="predicted"/>
<dbReference type="InterPro" id="IPR007247">
    <property type="entry name" value="Ureidogly_lyase"/>
</dbReference>
<dbReference type="CDD" id="cd20298">
    <property type="entry name" value="cupin_UAH"/>
    <property type="match status" value="1"/>
</dbReference>
<dbReference type="Gene3D" id="2.60.120.480">
    <property type="entry name" value="Ureidoglycolate hydrolase"/>
    <property type="match status" value="1"/>
</dbReference>
<name>A0A191ZE24_9GAMM</name>
<dbReference type="InterPro" id="IPR024060">
    <property type="entry name" value="Ureidoglycolate_lyase_dom_sf"/>
</dbReference>
<comment type="subunit">
    <text evidence="1">Homodimer.</text>
</comment>
<keyword evidence="5" id="KW-0378">Hydrolase</keyword>
<accession>A0A191ZE24</accession>
<dbReference type="NCBIfam" id="NF009932">
    <property type="entry name" value="PRK13395.1"/>
    <property type="match status" value="1"/>
</dbReference>
<dbReference type="RefSeq" id="WP_066097796.1">
    <property type="nucleotide sequence ID" value="NZ_CP016027.1"/>
</dbReference>
<dbReference type="InterPro" id="IPR011051">
    <property type="entry name" value="RmlC_Cupin_sf"/>
</dbReference>
<dbReference type="GO" id="GO:0006144">
    <property type="term" value="P:purine nucleobase metabolic process"/>
    <property type="evidence" value="ECO:0007669"/>
    <property type="project" value="UniProtKB-KW"/>
</dbReference>
<gene>
    <name evidence="5" type="ORF">A9404_00855</name>
</gene>
<evidence type="ECO:0000256" key="1">
    <source>
        <dbReference type="ARBA" id="ARBA00011738"/>
    </source>
</evidence>
<keyword evidence="2" id="KW-0659">Purine metabolism</keyword>
<evidence type="ECO:0000256" key="2">
    <source>
        <dbReference type="ARBA" id="ARBA00022631"/>
    </source>
</evidence>
<organism evidence="5 6">
    <name type="scientific">Halothiobacillus diazotrophicus</name>
    <dbReference type="NCBI Taxonomy" id="1860122"/>
    <lineage>
        <taxon>Bacteria</taxon>
        <taxon>Pseudomonadati</taxon>
        <taxon>Pseudomonadota</taxon>
        <taxon>Gammaproteobacteria</taxon>
        <taxon>Chromatiales</taxon>
        <taxon>Halothiobacillaceae</taxon>
        <taxon>Halothiobacillus</taxon>
    </lineage>
</organism>
<keyword evidence="6" id="KW-1185">Reference proteome</keyword>
<evidence type="ECO:0000313" key="5">
    <source>
        <dbReference type="EMBL" id="ANJ66117.1"/>
    </source>
</evidence>
<dbReference type="OrthoDB" id="9804602at2"/>
<evidence type="ECO:0000256" key="3">
    <source>
        <dbReference type="ARBA" id="ARBA00023239"/>
    </source>
</evidence>
<dbReference type="GO" id="GO:0004848">
    <property type="term" value="F:ureidoglycolate hydrolase activity"/>
    <property type="evidence" value="ECO:0007669"/>
    <property type="project" value="InterPro"/>
</dbReference>
<dbReference type="AlphaFoldDB" id="A0A191ZE24"/>
<dbReference type="EMBL" id="CP016027">
    <property type="protein sequence ID" value="ANJ66117.1"/>
    <property type="molecule type" value="Genomic_DNA"/>
</dbReference>
<dbReference type="KEGG" id="haz:A9404_00855"/>
<reference evidence="5 6" key="1">
    <citation type="submission" date="2016-06" db="EMBL/GenBank/DDBJ databases">
        <title>Insight into the functional genes involving in sulfur oxidation in Pearl River water.</title>
        <authorList>
            <person name="Luo J."/>
            <person name="Tan X."/>
            <person name="Lin W."/>
        </authorList>
    </citation>
    <scope>NUCLEOTIDE SEQUENCE [LARGE SCALE GENOMIC DNA]</scope>
    <source>
        <strain evidence="5 6">LS2</strain>
    </source>
</reference>
<protein>
    <submittedName>
        <fullName evidence="5">Ureidoglycolate hydrolase</fullName>
    </submittedName>
</protein>
<dbReference type="Pfam" id="PF04115">
    <property type="entry name" value="Ureidogly_lyase"/>
    <property type="match status" value="1"/>
</dbReference>
<evidence type="ECO:0000256" key="4">
    <source>
        <dbReference type="ARBA" id="ARBA00047684"/>
    </source>
</evidence>
<dbReference type="SUPFAM" id="SSF51182">
    <property type="entry name" value="RmlC-like cupins"/>
    <property type="match status" value="1"/>
</dbReference>
<dbReference type="STRING" id="1860122.A9404_00855"/>
<dbReference type="GO" id="GO:0000256">
    <property type="term" value="P:allantoin catabolic process"/>
    <property type="evidence" value="ECO:0007669"/>
    <property type="project" value="InterPro"/>
</dbReference>
<dbReference type="PANTHER" id="PTHR21221">
    <property type="entry name" value="UREIDOGLYCOLATE HYDROLASE"/>
    <property type="match status" value="1"/>
</dbReference>
<dbReference type="Proteomes" id="UP000078596">
    <property type="component" value="Chromosome"/>
</dbReference>
<dbReference type="PIRSF" id="PIRSF017306">
    <property type="entry name" value="Ureidogly_hydro"/>
    <property type="match status" value="1"/>
</dbReference>
<sequence length="162" mass="17581">MTPIVLPVQPLTPSAFAPFGEVLALEGADSFPINGGRTQRFHALGRVRCLGRDANVVLSIFRGQPLVPPVLDLMERHPLGSQAFMPFSGSAYWVIVAPPGVFDPDAIQAFLARGDQGVNYFAGTWHAQLLPCDPDADFLVVDRDGAGQNCDIVRLKPPRTWC</sequence>
<dbReference type="PANTHER" id="PTHR21221:SF1">
    <property type="entry name" value="UREIDOGLYCOLATE LYASE"/>
    <property type="match status" value="1"/>
</dbReference>
<dbReference type="GO" id="GO:0050385">
    <property type="term" value="F:ureidoglycolate lyase activity"/>
    <property type="evidence" value="ECO:0007669"/>
    <property type="project" value="UniProtKB-EC"/>
</dbReference>
<comment type="catalytic activity">
    <reaction evidence="4">
        <text>(S)-ureidoglycolate = urea + glyoxylate</text>
        <dbReference type="Rhea" id="RHEA:11304"/>
        <dbReference type="ChEBI" id="CHEBI:16199"/>
        <dbReference type="ChEBI" id="CHEBI:36655"/>
        <dbReference type="ChEBI" id="CHEBI:57296"/>
        <dbReference type="EC" id="4.3.2.3"/>
    </reaction>
</comment>
<keyword evidence="3" id="KW-0456">Lyase</keyword>
<dbReference type="InterPro" id="IPR047233">
    <property type="entry name" value="UAH_cupin"/>
</dbReference>